<proteinExistence type="predicted"/>
<keyword evidence="2" id="KW-1185">Reference proteome</keyword>
<gene>
    <name evidence="1" type="ORF">CCUS01_16256</name>
</gene>
<name>A0AAI9VDB6_9PEZI</name>
<dbReference type="Proteomes" id="UP001239213">
    <property type="component" value="Unassembled WGS sequence"/>
</dbReference>
<organism evidence="1 2">
    <name type="scientific">Colletotrichum cuscutae</name>
    <dbReference type="NCBI Taxonomy" id="1209917"/>
    <lineage>
        <taxon>Eukaryota</taxon>
        <taxon>Fungi</taxon>
        <taxon>Dikarya</taxon>
        <taxon>Ascomycota</taxon>
        <taxon>Pezizomycotina</taxon>
        <taxon>Sordariomycetes</taxon>
        <taxon>Hypocreomycetidae</taxon>
        <taxon>Glomerellales</taxon>
        <taxon>Glomerellaceae</taxon>
        <taxon>Colletotrichum</taxon>
        <taxon>Colletotrichum acutatum species complex</taxon>
    </lineage>
</organism>
<evidence type="ECO:0000313" key="1">
    <source>
        <dbReference type="EMBL" id="KAK1480401.1"/>
    </source>
</evidence>
<comment type="caution">
    <text evidence="1">The sequence shown here is derived from an EMBL/GenBank/DDBJ whole genome shotgun (WGS) entry which is preliminary data.</text>
</comment>
<accession>A0AAI9VDB6</accession>
<reference evidence="1" key="1">
    <citation type="submission" date="2016-11" db="EMBL/GenBank/DDBJ databases">
        <title>The genome sequence of Colletotrichum cuscutae.</title>
        <authorList>
            <person name="Baroncelli R."/>
        </authorList>
    </citation>
    <scope>NUCLEOTIDE SEQUENCE</scope>
    <source>
        <strain evidence="1">IMI 304802</strain>
    </source>
</reference>
<sequence>MASSKLEQLRHYLSSLDPKNLLEGVSFHYDTANELGFKPGDPFDFFVATPFGKWSNTSPPIPNVVAAAVSEALVNGMASKNISIGQNGSKYMFRDLLTLAPFNSTFFTKGISPTLNKLVNGLLS</sequence>
<protein>
    <submittedName>
        <fullName evidence="1">Uncharacterized protein</fullName>
    </submittedName>
</protein>
<dbReference type="EMBL" id="MPDP01000111">
    <property type="protein sequence ID" value="KAK1480401.1"/>
    <property type="molecule type" value="Genomic_DNA"/>
</dbReference>
<evidence type="ECO:0000313" key="2">
    <source>
        <dbReference type="Proteomes" id="UP001239213"/>
    </source>
</evidence>
<dbReference type="AlphaFoldDB" id="A0AAI9VDB6"/>